<accession>A0ABX5MBQ0</accession>
<keyword evidence="2" id="KW-1185">Reference proteome</keyword>
<reference evidence="1 2" key="1">
    <citation type="submission" date="2018-04" db="EMBL/GenBank/DDBJ databases">
        <title>Active sludge and wastewater microbial communities from Klosterneuburg, Austria.</title>
        <authorList>
            <person name="Wagner M."/>
        </authorList>
    </citation>
    <scope>NUCLEOTIDE SEQUENCE [LARGE SCALE GENOMIC DNA]</scope>
    <source>
        <strain evidence="1 2">Nm 57</strain>
    </source>
</reference>
<organism evidence="1 2">
    <name type="scientific">Nitrosomonas eutropha</name>
    <dbReference type="NCBI Taxonomy" id="916"/>
    <lineage>
        <taxon>Bacteria</taxon>
        <taxon>Pseudomonadati</taxon>
        <taxon>Pseudomonadota</taxon>
        <taxon>Betaproteobacteria</taxon>
        <taxon>Nitrosomonadales</taxon>
        <taxon>Nitrosomonadaceae</taxon>
        <taxon>Nitrosomonas</taxon>
    </lineage>
</organism>
<gene>
    <name evidence="1" type="ORF">C8R14_10744</name>
</gene>
<name>A0ABX5MBQ0_9PROT</name>
<dbReference type="GO" id="GO:0003677">
    <property type="term" value="F:DNA binding"/>
    <property type="evidence" value="ECO:0007669"/>
    <property type="project" value="UniProtKB-KW"/>
</dbReference>
<proteinExistence type="predicted"/>
<dbReference type="Proteomes" id="UP000247780">
    <property type="component" value="Unassembled WGS sequence"/>
</dbReference>
<comment type="caution">
    <text evidence="1">The sequence shown here is derived from an EMBL/GenBank/DDBJ whole genome shotgun (WGS) entry which is preliminary data.</text>
</comment>
<dbReference type="EMBL" id="QICQ01000007">
    <property type="protein sequence ID" value="PXV82472.1"/>
    <property type="molecule type" value="Genomic_DNA"/>
</dbReference>
<dbReference type="Gene3D" id="1.10.260.40">
    <property type="entry name" value="lambda repressor-like DNA-binding domains"/>
    <property type="match status" value="1"/>
</dbReference>
<protein>
    <submittedName>
        <fullName evidence="1">DNA-binding transcriptional regulator YdaS (Cro superfamily)</fullName>
    </submittedName>
</protein>
<dbReference type="InterPro" id="IPR010982">
    <property type="entry name" value="Lambda_DNA-bd_dom_sf"/>
</dbReference>
<evidence type="ECO:0000313" key="2">
    <source>
        <dbReference type="Proteomes" id="UP000247780"/>
    </source>
</evidence>
<sequence length="83" mass="9610">MELIEYIKKLSISDRNDFAVCCETSFAHLRNIAYGYRRAGELLCINIERESGGLVKCETLRPDVDWGYLRNSRPQTKPIQEQS</sequence>
<evidence type="ECO:0000313" key="1">
    <source>
        <dbReference type="EMBL" id="PXV82472.1"/>
    </source>
</evidence>
<keyword evidence="1" id="KW-0238">DNA-binding</keyword>